<dbReference type="InParanoid" id="A0A165ESW5"/>
<dbReference type="OrthoDB" id="9970124at2759"/>
<dbReference type="RefSeq" id="XP_040765428.1">
    <property type="nucleotide sequence ID" value="XM_040901156.1"/>
</dbReference>
<sequence length="104" mass="12260">MFMRERRFEFHGDLPKTSVRTIRDQDDNLYFFWKEDFIGAHTFPCKMFHNVRRSPLFVYRSGLGGESELLQGLIVDRESCQSIRVRHDEVWCDSPTTGKPDADS</sequence>
<dbReference type="GeneID" id="63818188"/>
<dbReference type="EMBL" id="KV427618">
    <property type="protein sequence ID" value="KZT07688.1"/>
    <property type="molecule type" value="Genomic_DNA"/>
</dbReference>
<gene>
    <name evidence="1" type="ORF">LAESUDRAFT_101777</name>
</gene>
<dbReference type="AlphaFoldDB" id="A0A165ESW5"/>
<organism evidence="1 2">
    <name type="scientific">Laetiporus sulphureus 93-53</name>
    <dbReference type="NCBI Taxonomy" id="1314785"/>
    <lineage>
        <taxon>Eukaryota</taxon>
        <taxon>Fungi</taxon>
        <taxon>Dikarya</taxon>
        <taxon>Basidiomycota</taxon>
        <taxon>Agaricomycotina</taxon>
        <taxon>Agaricomycetes</taxon>
        <taxon>Polyporales</taxon>
        <taxon>Laetiporus</taxon>
    </lineage>
</organism>
<keyword evidence="2" id="KW-1185">Reference proteome</keyword>
<evidence type="ECO:0000313" key="2">
    <source>
        <dbReference type="Proteomes" id="UP000076871"/>
    </source>
</evidence>
<reference evidence="1 2" key="1">
    <citation type="journal article" date="2016" name="Mol. Biol. Evol.">
        <title>Comparative Genomics of Early-Diverging Mushroom-Forming Fungi Provides Insights into the Origins of Lignocellulose Decay Capabilities.</title>
        <authorList>
            <person name="Nagy L.G."/>
            <person name="Riley R."/>
            <person name="Tritt A."/>
            <person name="Adam C."/>
            <person name="Daum C."/>
            <person name="Floudas D."/>
            <person name="Sun H."/>
            <person name="Yadav J.S."/>
            <person name="Pangilinan J."/>
            <person name="Larsson K.H."/>
            <person name="Matsuura K."/>
            <person name="Barry K."/>
            <person name="Labutti K."/>
            <person name="Kuo R."/>
            <person name="Ohm R.A."/>
            <person name="Bhattacharya S.S."/>
            <person name="Shirouzu T."/>
            <person name="Yoshinaga Y."/>
            <person name="Martin F.M."/>
            <person name="Grigoriev I.V."/>
            <person name="Hibbett D.S."/>
        </authorList>
    </citation>
    <scope>NUCLEOTIDE SEQUENCE [LARGE SCALE GENOMIC DNA]</scope>
    <source>
        <strain evidence="1 2">93-53</strain>
    </source>
</reference>
<proteinExistence type="predicted"/>
<dbReference type="Proteomes" id="UP000076871">
    <property type="component" value="Unassembled WGS sequence"/>
</dbReference>
<protein>
    <submittedName>
        <fullName evidence="1">Uncharacterized protein</fullName>
    </submittedName>
</protein>
<accession>A0A165ESW5</accession>
<evidence type="ECO:0000313" key="1">
    <source>
        <dbReference type="EMBL" id="KZT07688.1"/>
    </source>
</evidence>
<name>A0A165ESW5_9APHY</name>